<dbReference type="HOGENOM" id="CLU_083287_8_2_4"/>
<reference evidence="3 4" key="1">
    <citation type="journal article" date="2011" name="J. Bacteriol.">
        <title>Complete genome sequence of the type strain Cupriavidus necator N-1.</title>
        <authorList>
            <person name="Poehlein A."/>
            <person name="Kusian B."/>
            <person name="Friedrich B."/>
            <person name="Daniel R."/>
            <person name="Bowien B."/>
        </authorList>
    </citation>
    <scope>NUCLEOTIDE SEQUENCE [LARGE SCALE GENOMIC DNA]</scope>
    <source>
        <strain evidence="4">ATCC 43291 / DSM 13513 / CCUG 52238 / LMG 8453 / N-1</strain>
        <plasmid evidence="3 4">pBB1</plasmid>
    </source>
</reference>
<evidence type="ECO:0000313" key="4">
    <source>
        <dbReference type="Proteomes" id="UP000006798"/>
    </source>
</evidence>
<dbReference type="GO" id="GO:0006950">
    <property type="term" value="P:response to stress"/>
    <property type="evidence" value="ECO:0007669"/>
    <property type="project" value="TreeGrafter"/>
</dbReference>
<dbReference type="RefSeq" id="WP_013959714.1">
    <property type="nucleotide sequence ID" value="NC_015727.1"/>
</dbReference>
<dbReference type="PROSITE" id="PS50995">
    <property type="entry name" value="HTH_MARR_2"/>
    <property type="match status" value="1"/>
</dbReference>
<accession>F8GVR3</accession>
<dbReference type="KEGG" id="cnc:CNE_BB1p12840"/>
<evidence type="ECO:0000313" key="3">
    <source>
        <dbReference type="EMBL" id="AEI82683.1"/>
    </source>
</evidence>
<geneLocation type="plasmid" evidence="3 4">
    <name>pBB1</name>
</geneLocation>
<dbReference type="InterPro" id="IPR000835">
    <property type="entry name" value="HTH_MarR-typ"/>
</dbReference>
<dbReference type="GO" id="GO:0003700">
    <property type="term" value="F:DNA-binding transcription factor activity"/>
    <property type="evidence" value="ECO:0007669"/>
    <property type="project" value="InterPro"/>
</dbReference>
<dbReference type="SMART" id="SM00347">
    <property type="entry name" value="HTH_MARR"/>
    <property type="match status" value="1"/>
</dbReference>
<dbReference type="EMBL" id="CP002879">
    <property type="protein sequence ID" value="AEI82683.1"/>
    <property type="molecule type" value="Genomic_DNA"/>
</dbReference>
<dbReference type="SUPFAM" id="SSF46785">
    <property type="entry name" value="Winged helix' DNA-binding domain"/>
    <property type="match status" value="1"/>
</dbReference>
<feature type="domain" description="HTH marR-type" evidence="2">
    <location>
        <begin position="55"/>
        <end position="187"/>
    </location>
</feature>
<feature type="region of interest" description="Disordered" evidence="1">
    <location>
        <begin position="1"/>
        <end position="37"/>
    </location>
</feature>
<dbReference type="PRINTS" id="PR00598">
    <property type="entry name" value="HTHMARR"/>
</dbReference>
<dbReference type="GeneID" id="34312288"/>
<dbReference type="PANTHER" id="PTHR33164:SF43">
    <property type="entry name" value="HTH-TYPE TRANSCRIPTIONAL REPRESSOR YETL"/>
    <property type="match status" value="1"/>
</dbReference>
<dbReference type="AlphaFoldDB" id="F8GVR3"/>
<keyword evidence="3" id="KW-0614">Plasmid</keyword>
<sequence length="194" mass="21241">MLKFHSALTTRAVTTATETSMKPTKKTTRPATGKTSESTFITPAAPVIPDGFDLEQSVPYLLNRAGVGIGVAFTTYLRQFDITLPGYRVLASLAHKDQQAIVELAEHTSIDVSTLSRLVTSLEDKGLVMRRRDDADARSVKIHLRPQGAQLASQTIPLGVLFERVVTAGFSAEEVKVLKQMLRRMYTNLAPLGE</sequence>
<organism evidence="3 4">
    <name type="scientific">Cupriavidus necator (strain ATCC 43291 / DSM 13513 / CCUG 52238 / LMG 8453 / N-1)</name>
    <name type="common">Ralstonia eutropha</name>
    <dbReference type="NCBI Taxonomy" id="1042878"/>
    <lineage>
        <taxon>Bacteria</taxon>
        <taxon>Pseudomonadati</taxon>
        <taxon>Pseudomonadota</taxon>
        <taxon>Betaproteobacteria</taxon>
        <taxon>Burkholderiales</taxon>
        <taxon>Burkholderiaceae</taxon>
        <taxon>Cupriavidus</taxon>
    </lineage>
</organism>
<proteinExistence type="predicted"/>
<dbReference type="InterPro" id="IPR036388">
    <property type="entry name" value="WH-like_DNA-bd_sf"/>
</dbReference>
<dbReference type="Pfam" id="PF01047">
    <property type="entry name" value="MarR"/>
    <property type="match status" value="1"/>
</dbReference>
<dbReference type="InterPro" id="IPR039422">
    <property type="entry name" value="MarR/SlyA-like"/>
</dbReference>
<dbReference type="Proteomes" id="UP000006798">
    <property type="component" value="Plasmid pBB1"/>
</dbReference>
<dbReference type="PANTHER" id="PTHR33164">
    <property type="entry name" value="TRANSCRIPTIONAL REGULATOR, MARR FAMILY"/>
    <property type="match status" value="1"/>
</dbReference>
<feature type="compositionally biased region" description="Low complexity" evidence="1">
    <location>
        <begin position="7"/>
        <end position="19"/>
    </location>
</feature>
<dbReference type="InterPro" id="IPR036390">
    <property type="entry name" value="WH_DNA-bd_sf"/>
</dbReference>
<evidence type="ECO:0000256" key="1">
    <source>
        <dbReference type="SAM" id="MobiDB-lite"/>
    </source>
</evidence>
<dbReference type="Gene3D" id="1.10.10.10">
    <property type="entry name" value="Winged helix-like DNA-binding domain superfamily/Winged helix DNA-binding domain"/>
    <property type="match status" value="1"/>
</dbReference>
<name>F8GVR3_CUPNN</name>
<evidence type="ECO:0000259" key="2">
    <source>
        <dbReference type="PROSITE" id="PS50995"/>
    </source>
</evidence>
<gene>
    <name evidence="3" type="ordered locus">CNE_BB1p12840</name>
</gene>
<protein>
    <submittedName>
        <fullName evidence="3">Transcriptional regulator MarR family</fullName>
    </submittedName>
</protein>